<dbReference type="SMART" id="SM00267">
    <property type="entry name" value="GGDEF"/>
    <property type="match status" value="1"/>
</dbReference>
<dbReference type="EMBL" id="WHNZ01000048">
    <property type="protein sequence ID" value="NOV02913.1"/>
    <property type="molecule type" value="Genomic_DNA"/>
</dbReference>
<dbReference type="InterPro" id="IPR052163">
    <property type="entry name" value="DGC-Regulatory_Protein"/>
</dbReference>
<protein>
    <submittedName>
        <fullName evidence="3">Diguanylate cyclase</fullName>
    </submittedName>
</protein>
<dbReference type="InterPro" id="IPR000014">
    <property type="entry name" value="PAS"/>
</dbReference>
<gene>
    <name evidence="3" type="ORF">GC097_23185</name>
</gene>
<reference evidence="3 4" key="1">
    <citation type="submission" date="2019-10" db="EMBL/GenBank/DDBJ databases">
        <title>Description of Paenibacillus pedi sp. nov.</title>
        <authorList>
            <person name="Carlier A."/>
            <person name="Qi S."/>
        </authorList>
    </citation>
    <scope>NUCLEOTIDE SEQUENCE [LARGE SCALE GENOMIC DNA]</scope>
    <source>
        <strain evidence="3 4">LMG 31457</strain>
    </source>
</reference>
<evidence type="ECO:0000259" key="1">
    <source>
        <dbReference type="PROSITE" id="PS50113"/>
    </source>
</evidence>
<accession>A0ABX1ZVT6</accession>
<dbReference type="NCBIfam" id="TIGR00254">
    <property type="entry name" value="GGDEF"/>
    <property type="match status" value="1"/>
</dbReference>
<name>A0ABX1ZVT6_9BACL</name>
<dbReference type="CDD" id="cd00130">
    <property type="entry name" value="PAS"/>
    <property type="match status" value="1"/>
</dbReference>
<dbReference type="CDD" id="cd01949">
    <property type="entry name" value="GGDEF"/>
    <property type="match status" value="1"/>
</dbReference>
<sequence>MLIYPCLYAGIGKGAAKVMSHSADLSPVTHPWLQKDNFVRQFIEQAWDLFCIFDVHGNLTYASKSFNPVIGFIPKDFQQVVEFIDSEYRMDLHKMFIRTLQTKSSSKLEFLMKGTSESCNWFECTALPICHEDGTLLEISFVLNDITLRKNHENRLIAMAFHDPLTGLPNRRRFKEHLQQMLLQAKRTNKPFALLYVDIDDFKMINDTMGHDVGDAFLQSFAHRIQGCLREVDLFARMGGDEFTILLPGVDCEEHVINVAQRILHCVDQLWDIQDQQFKATVSMGITMYHSDKTEASRMLKEVDIALYQVKGMGRNHFQFYQQAMDE</sequence>
<dbReference type="PROSITE" id="PS50887">
    <property type="entry name" value="GGDEF"/>
    <property type="match status" value="1"/>
</dbReference>
<comment type="caution">
    <text evidence="3">The sequence shown here is derived from an EMBL/GenBank/DDBJ whole genome shotgun (WGS) entry which is preliminary data.</text>
</comment>
<dbReference type="SUPFAM" id="SSF55785">
    <property type="entry name" value="PYP-like sensor domain (PAS domain)"/>
    <property type="match status" value="1"/>
</dbReference>
<dbReference type="Gene3D" id="3.30.450.20">
    <property type="entry name" value="PAS domain"/>
    <property type="match status" value="1"/>
</dbReference>
<organism evidence="3 4">
    <name type="scientific">Paenibacillus planticolens</name>
    <dbReference type="NCBI Taxonomy" id="2654976"/>
    <lineage>
        <taxon>Bacteria</taxon>
        <taxon>Bacillati</taxon>
        <taxon>Bacillota</taxon>
        <taxon>Bacilli</taxon>
        <taxon>Bacillales</taxon>
        <taxon>Paenibacillaceae</taxon>
        <taxon>Paenibacillus</taxon>
    </lineage>
</organism>
<dbReference type="PROSITE" id="PS50113">
    <property type="entry name" value="PAC"/>
    <property type="match status" value="1"/>
</dbReference>
<dbReference type="InterPro" id="IPR043128">
    <property type="entry name" value="Rev_trsase/Diguanyl_cyclase"/>
</dbReference>
<dbReference type="Proteomes" id="UP000618579">
    <property type="component" value="Unassembled WGS sequence"/>
</dbReference>
<proteinExistence type="predicted"/>
<dbReference type="NCBIfam" id="TIGR00229">
    <property type="entry name" value="sensory_box"/>
    <property type="match status" value="1"/>
</dbReference>
<dbReference type="Gene3D" id="3.30.70.270">
    <property type="match status" value="1"/>
</dbReference>
<feature type="domain" description="GGDEF" evidence="2">
    <location>
        <begin position="190"/>
        <end position="323"/>
    </location>
</feature>
<dbReference type="Pfam" id="PF00990">
    <property type="entry name" value="GGDEF"/>
    <property type="match status" value="1"/>
</dbReference>
<dbReference type="InterPro" id="IPR029787">
    <property type="entry name" value="Nucleotide_cyclase"/>
</dbReference>
<dbReference type="SUPFAM" id="SSF55073">
    <property type="entry name" value="Nucleotide cyclase"/>
    <property type="match status" value="1"/>
</dbReference>
<keyword evidence="4" id="KW-1185">Reference proteome</keyword>
<dbReference type="PANTHER" id="PTHR46663:SF2">
    <property type="entry name" value="GGDEF DOMAIN-CONTAINING PROTEIN"/>
    <property type="match status" value="1"/>
</dbReference>
<evidence type="ECO:0000259" key="2">
    <source>
        <dbReference type="PROSITE" id="PS50887"/>
    </source>
</evidence>
<evidence type="ECO:0000313" key="4">
    <source>
        <dbReference type="Proteomes" id="UP000618579"/>
    </source>
</evidence>
<dbReference type="InterPro" id="IPR000160">
    <property type="entry name" value="GGDEF_dom"/>
</dbReference>
<feature type="domain" description="PAC" evidence="1">
    <location>
        <begin position="106"/>
        <end position="158"/>
    </location>
</feature>
<evidence type="ECO:0000313" key="3">
    <source>
        <dbReference type="EMBL" id="NOV02913.1"/>
    </source>
</evidence>
<dbReference type="PANTHER" id="PTHR46663">
    <property type="entry name" value="DIGUANYLATE CYCLASE DGCT-RELATED"/>
    <property type="match status" value="1"/>
</dbReference>
<dbReference type="InterPro" id="IPR035965">
    <property type="entry name" value="PAS-like_dom_sf"/>
</dbReference>
<dbReference type="InterPro" id="IPR000700">
    <property type="entry name" value="PAS-assoc_C"/>
</dbReference>